<sequence>MVKEHLGLYTSDDGILHFSKWVIAESSVAGRGLFATEDILPGEVLFVDHPLISGPRAASIEIEPHGCTVCCKIDAENTFKCPKCGLLLCSEQCQSDNVHFNDCNVISRWVFKIPVEDFDYRTVPRALTAIRALLLNDDQKQLLSALQAHVLPQHGTEIRDLQEYFEIPESEVEFMRLACCVLDANAYQIATAYGKKEMSRRGLYPVSALMNHNCVPNTKYSYNSEAQMTVKASNLLPIQPLNTTSAWQCLECGLRVPRKNIGAVQSAVGSLLGSVNFGSVDSLEKFLTTRITKYIPKTNQVVVDLQCCLIWEFGEAEGLRWHGKVLVLLNEAYLSRQSAAARCWDHASSSATLNLNPAMAMSSREEALKQHLEQNLDNTNTSCYWEIKRSNLGGRGCSDSTEMGTRLSALRCFDKECVGVLLPVTPLDPQCEWQCDNCRAMEPPARVAAVQSVLGSLVGTFSLDDHLQLETFVLERLAVLIPYSNHIFVDMRLRLALNLGFVEDLKLIELSEGRLALKESLCRGTLRTAAALGAGDAHLRGRLLYHLHAALAERARRCPDQYEELKPEIESTIEQAYSILQGDISAPPDLDLRQLSEGRLALKESLCRGTLRTAAALGAGDAHLRGRLLYHLHAALAERARRCPDQYETMQSRRQALLLSSSNCHGYSILEFAKSEISLFLQRHNVKNLMFIPYAQNDFDGYTAKIKQVIDPWGFNVTGLHSYPDPEQAVYSAKAIFIGGGNTFLLLKRLYENNLVNLIKTRVDEGNLLYIGSSAGTNVATKSIHTTNDMPIIFPPTFEAISIVPFNINPHYIDKVESETHKGETRDQRIEEYIEMPHAAPVLGLREGSILHVNGNQLAIKGIAGAVLFKKGDKKTELAVGEDVSFLCRYEQDENST</sequence>
<accession>A0ACC0JW56</accession>
<keyword evidence="2" id="KW-1185">Reference proteome</keyword>
<protein>
    <submittedName>
        <fullName evidence="1">Uncharacterized protein</fullName>
    </submittedName>
</protein>
<gene>
    <name evidence="1" type="ORF">MSG28_002394</name>
</gene>
<organism evidence="1 2">
    <name type="scientific">Choristoneura fumiferana</name>
    <name type="common">Spruce budworm moth</name>
    <name type="synonym">Archips fumiferana</name>
    <dbReference type="NCBI Taxonomy" id="7141"/>
    <lineage>
        <taxon>Eukaryota</taxon>
        <taxon>Metazoa</taxon>
        <taxon>Ecdysozoa</taxon>
        <taxon>Arthropoda</taxon>
        <taxon>Hexapoda</taxon>
        <taxon>Insecta</taxon>
        <taxon>Pterygota</taxon>
        <taxon>Neoptera</taxon>
        <taxon>Endopterygota</taxon>
        <taxon>Lepidoptera</taxon>
        <taxon>Glossata</taxon>
        <taxon>Ditrysia</taxon>
        <taxon>Tortricoidea</taxon>
        <taxon>Tortricidae</taxon>
        <taxon>Tortricinae</taxon>
        <taxon>Choristoneura</taxon>
    </lineage>
</organism>
<dbReference type="EMBL" id="CM046103">
    <property type="protein sequence ID" value="KAI8428138.1"/>
    <property type="molecule type" value="Genomic_DNA"/>
</dbReference>
<name>A0ACC0JW56_CHOFU</name>
<comment type="caution">
    <text evidence="1">The sequence shown here is derived from an EMBL/GenBank/DDBJ whole genome shotgun (WGS) entry which is preliminary data.</text>
</comment>
<proteinExistence type="predicted"/>
<reference evidence="1 2" key="1">
    <citation type="journal article" date="2022" name="Genome Biol. Evol.">
        <title>The Spruce Budworm Genome: Reconstructing the Evolutionary History of Antifreeze Proteins.</title>
        <authorList>
            <person name="Beliveau C."/>
            <person name="Gagne P."/>
            <person name="Picq S."/>
            <person name="Vernygora O."/>
            <person name="Keeling C.I."/>
            <person name="Pinkney K."/>
            <person name="Doucet D."/>
            <person name="Wen F."/>
            <person name="Johnston J.S."/>
            <person name="Maaroufi H."/>
            <person name="Boyle B."/>
            <person name="Laroche J."/>
            <person name="Dewar K."/>
            <person name="Juretic N."/>
            <person name="Blackburn G."/>
            <person name="Nisole A."/>
            <person name="Brunet B."/>
            <person name="Brandao M."/>
            <person name="Lumley L."/>
            <person name="Duan J."/>
            <person name="Quan G."/>
            <person name="Lucarotti C.J."/>
            <person name="Roe A.D."/>
            <person name="Sperling F.A.H."/>
            <person name="Levesque R.C."/>
            <person name="Cusson M."/>
        </authorList>
    </citation>
    <scope>NUCLEOTIDE SEQUENCE [LARGE SCALE GENOMIC DNA]</scope>
    <source>
        <strain evidence="1">Glfc:IPQL:Cfum</strain>
    </source>
</reference>
<evidence type="ECO:0000313" key="2">
    <source>
        <dbReference type="Proteomes" id="UP001064048"/>
    </source>
</evidence>
<evidence type="ECO:0000313" key="1">
    <source>
        <dbReference type="EMBL" id="KAI8428138.1"/>
    </source>
</evidence>
<dbReference type="Proteomes" id="UP001064048">
    <property type="component" value="Chromosome 3"/>
</dbReference>